<gene>
    <name evidence="2" type="ORF">ElyMa_006020400</name>
</gene>
<dbReference type="AlphaFoldDB" id="A0AAV4GJF4"/>
<evidence type="ECO:0000313" key="3">
    <source>
        <dbReference type="Proteomes" id="UP000762676"/>
    </source>
</evidence>
<evidence type="ECO:0000256" key="1">
    <source>
        <dbReference type="SAM" id="MobiDB-lite"/>
    </source>
</evidence>
<feature type="region of interest" description="Disordered" evidence="1">
    <location>
        <begin position="34"/>
        <end position="116"/>
    </location>
</feature>
<protein>
    <recommendedName>
        <fullName evidence="4">Band 4.1 C-terminal domain-containing protein</fullName>
    </recommendedName>
</protein>
<name>A0AAV4GJF4_9GAST</name>
<reference evidence="2 3" key="1">
    <citation type="journal article" date="2021" name="Elife">
        <title>Chloroplast acquisition without the gene transfer in kleptoplastic sea slugs, Plakobranchus ocellatus.</title>
        <authorList>
            <person name="Maeda T."/>
            <person name="Takahashi S."/>
            <person name="Yoshida T."/>
            <person name="Shimamura S."/>
            <person name="Takaki Y."/>
            <person name="Nagai Y."/>
            <person name="Toyoda A."/>
            <person name="Suzuki Y."/>
            <person name="Arimoto A."/>
            <person name="Ishii H."/>
            <person name="Satoh N."/>
            <person name="Nishiyama T."/>
            <person name="Hasebe M."/>
            <person name="Maruyama T."/>
            <person name="Minagawa J."/>
            <person name="Obokata J."/>
            <person name="Shigenobu S."/>
        </authorList>
    </citation>
    <scope>NUCLEOTIDE SEQUENCE [LARGE SCALE GENOMIC DNA]</scope>
</reference>
<accession>A0AAV4GJF4</accession>
<evidence type="ECO:0008006" key="4">
    <source>
        <dbReference type="Google" id="ProtNLM"/>
    </source>
</evidence>
<proteinExistence type="predicted"/>
<feature type="compositionally biased region" description="Polar residues" evidence="1">
    <location>
        <begin position="49"/>
        <end position="59"/>
    </location>
</feature>
<feature type="compositionally biased region" description="Basic and acidic residues" evidence="1">
    <location>
        <begin position="34"/>
        <end position="47"/>
    </location>
</feature>
<feature type="region of interest" description="Disordered" evidence="1">
    <location>
        <begin position="172"/>
        <end position="198"/>
    </location>
</feature>
<dbReference type="EMBL" id="BMAT01012071">
    <property type="protein sequence ID" value="GFR85156.1"/>
    <property type="molecule type" value="Genomic_DNA"/>
</dbReference>
<organism evidence="2 3">
    <name type="scientific">Elysia marginata</name>
    <dbReference type="NCBI Taxonomy" id="1093978"/>
    <lineage>
        <taxon>Eukaryota</taxon>
        <taxon>Metazoa</taxon>
        <taxon>Spiralia</taxon>
        <taxon>Lophotrochozoa</taxon>
        <taxon>Mollusca</taxon>
        <taxon>Gastropoda</taxon>
        <taxon>Heterobranchia</taxon>
        <taxon>Euthyneura</taxon>
        <taxon>Panpulmonata</taxon>
        <taxon>Sacoglossa</taxon>
        <taxon>Placobranchoidea</taxon>
        <taxon>Plakobranchidae</taxon>
        <taxon>Elysia</taxon>
    </lineage>
</organism>
<comment type="caution">
    <text evidence="2">The sequence shown here is derived from an EMBL/GenBank/DDBJ whole genome shotgun (WGS) entry which is preliminary data.</text>
</comment>
<evidence type="ECO:0000313" key="2">
    <source>
        <dbReference type="EMBL" id="GFR85156.1"/>
    </source>
</evidence>
<sequence>MSYPTVVRVYFEVWLPISRGLSWIFGSRLDVEAEGRADSVSEDDIVRSAKTSPNESAFSTLRAPLQQQQQQANLAEPGKTHQADDEEEVLTPPPSPSDKVVAEMGSPEEETQETTEIVETYRVSEDGKTWKTMQKTTVITAQGTTERTQVLKEEPVLGTESSITEAALRLSQQDPSMQQYAPSTEGSTVDGQHFETGV</sequence>
<feature type="compositionally biased region" description="Polar residues" evidence="1">
    <location>
        <begin position="172"/>
        <end position="190"/>
    </location>
</feature>
<keyword evidence="3" id="KW-1185">Reference proteome</keyword>
<dbReference type="Proteomes" id="UP000762676">
    <property type="component" value="Unassembled WGS sequence"/>
</dbReference>